<dbReference type="InterPro" id="IPR027417">
    <property type="entry name" value="P-loop_NTPase"/>
</dbReference>
<dbReference type="SUPFAM" id="SSF52540">
    <property type="entry name" value="P-loop containing nucleoside triphosphate hydrolases"/>
    <property type="match status" value="1"/>
</dbReference>
<keyword evidence="3 5" id="KW-0067">ATP-binding</keyword>
<dbReference type="GO" id="GO:0004140">
    <property type="term" value="F:dephospho-CoA kinase activity"/>
    <property type="evidence" value="ECO:0007669"/>
    <property type="project" value="UniProtKB-UniRule"/>
</dbReference>
<keyword evidence="5 7" id="KW-0418">Kinase</keyword>
<dbReference type="eggNOG" id="COG0237">
    <property type="taxonomic scope" value="Bacteria"/>
</dbReference>
<comment type="subcellular location">
    <subcellularLocation>
        <location evidence="5">Cytoplasm</location>
    </subcellularLocation>
</comment>
<proteinExistence type="inferred from homology"/>
<dbReference type="HOGENOM" id="CLU_057180_1_2_4"/>
<dbReference type="RefSeq" id="WP_013292279.1">
    <property type="nucleotide sequence ID" value="NC_014394.1"/>
</dbReference>
<comment type="pathway">
    <text evidence="5">Cofactor biosynthesis; coenzyme A biosynthesis; CoA from (R)-pantothenate: step 5/5.</text>
</comment>
<comment type="similarity">
    <text evidence="1 5">Belongs to the CoaE family.</text>
</comment>
<reference evidence="7 8" key="1">
    <citation type="submission" date="2010-08" db="EMBL/GenBank/DDBJ databases">
        <title>Complete sequence of Gallionella capsiferriformans ES-2.</title>
        <authorList>
            <consortium name="US DOE Joint Genome Institute"/>
            <person name="Lucas S."/>
            <person name="Copeland A."/>
            <person name="Lapidus A."/>
            <person name="Cheng J.-F."/>
            <person name="Bruce D."/>
            <person name="Goodwin L."/>
            <person name="Pitluck S."/>
            <person name="Chertkov O."/>
            <person name="Davenport K.W."/>
            <person name="Detter J.C."/>
            <person name="Han C."/>
            <person name="Tapia R."/>
            <person name="Land M."/>
            <person name="Hauser L."/>
            <person name="Chang Y.-J."/>
            <person name="Jeffries C."/>
            <person name="Kyrpides N."/>
            <person name="Ivanova N."/>
            <person name="Mikhailova N."/>
            <person name="Shelobolina E.S."/>
            <person name="Picardal F."/>
            <person name="Roden E."/>
            <person name="Emerson D."/>
            <person name="Woyke T."/>
        </authorList>
    </citation>
    <scope>NUCLEOTIDE SEQUENCE [LARGE SCALE GENOMIC DNA]</scope>
    <source>
        <strain evidence="7 8">ES-2</strain>
    </source>
</reference>
<evidence type="ECO:0000313" key="7">
    <source>
        <dbReference type="EMBL" id="ADL54336.1"/>
    </source>
</evidence>
<dbReference type="UniPathway" id="UPA00241">
    <property type="reaction ID" value="UER00356"/>
</dbReference>
<dbReference type="PROSITE" id="PS51219">
    <property type="entry name" value="DPCK"/>
    <property type="match status" value="1"/>
</dbReference>
<evidence type="ECO:0000256" key="4">
    <source>
        <dbReference type="ARBA" id="ARBA00022993"/>
    </source>
</evidence>
<keyword evidence="5 7" id="KW-0808">Transferase</keyword>
<gene>
    <name evidence="5" type="primary">coaE</name>
    <name evidence="7" type="ordered locus">Galf_0291</name>
</gene>
<dbReference type="HAMAP" id="MF_00376">
    <property type="entry name" value="Dephospho_CoA_kinase"/>
    <property type="match status" value="1"/>
</dbReference>
<dbReference type="GO" id="GO:0015937">
    <property type="term" value="P:coenzyme A biosynthetic process"/>
    <property type="evidence" value="ECO:0007669"/>
    <property type="project" value="UniProtKB-UniRule"/>
</dbReference>
<dbReference type="EC" id="2.7.1.24" evidence="5 6"/>
<evidence type="ECO:0000313" key="8">
    <source>
        <dbReference type="Proteomes" id="UP000001235"/>
    </source>
</evidence>
<dbReference type="InterPro" id="IPR001977">
    <property type="entry name" value="Depp_CoAkinase"/>
</dbReference>
<dbReference type="PANTHER" id="PTHR10695">
    <property type="entry name" value="DEPHOSPHO-COA KINASE-RELATED"/>
    <property type="match status" value="1"/>
</dbReference>
<dbReference type="AlphaFoldDB" id="D9SJ60"/>
<organism evidence="7 8">
    <name type="scientific">Gallionella capsiferriformans (strain ES-2)</name>
    <name type="common">Gallionella ferruginea capsiferriformans (strain ES-2)</name>
    <dbReference type="NCBI Taxonomy" id="395494"/>
    <lineage>
        <taxon>Bacteria</taxon>
        <taxon>Pseudomonadati</taxon>
        <taxon>Pseudomonadota</taxon>
        <taxon>Betaproteobacteria</taxon>
        <taxon>Nitrosomonadales</taxon>
        <taxon>Gallionellaceae</taxon>
        <taxon>Gallionella</taxon>
    </lineage>
</organism>
<dbReference type="Pfam" id="PF01121">
    <property type="entry name" value="CoaE"/>
    <property type="match status" value="1"/>
</dbReference>
<dbReference type="NCBIfam" id="TIGR00152">
    <property type="entry name" value="dephospho-CoA kinase"/>
    <property type="match status" value="1"/>
</dbReference>
<sequence>MNSLPQTCIGLTGGIGCGKSTVAHLFEAKGVRIIDTDAIAHQLTQPGGNAIDAIRTHFGSEYLLASGAMDRPKMRHLVFADYAAKAKLENILHPLILTACSQAISTPSLAPYTLLMVPLLLENPPFLKLVQRVLLVDCSEQQQISRVMQRSGLDESEIRAIIALQMSRKERIFRSDDLIKNDGMPDELTAQVNNFHNDYQQISNNHLTAS</sequence>
<dbReference type="Proteomes" id="UP000001235">
    <property type="component" value="Chromosome"/>
</dbReference>
<dbReference type="STRING" id="395494.Galf_0291"/>
<keyword evidence="2 5" id="KW-0547">Nucleotide-binding</keyword>
<protein>
    <recommendedName>
        <fullName evidence="5 6">Dephospho-CoA kinase</fullName>
        <ecNumber evidence="5 6">2.7.1.24</ecNumber>
    </recommendedName>
    <alternativeName>
        <fullName evidence="5">Dephosphocoenzyme A kinase</fullName>
    </alternativeName>
</protein>
<comment type="catalytic activity">
    <reaction evidence="5">
        <text>3'-dephospho-CoA + ATP = ADP + CoA + H(+)</text>
        <dbReference type="Rhea" id="RHEA:18245"/>
        <dbReference type="ChEBI" id="CHEBI:15378"/>
        <dbReference type="ChEBI" id="CHEBI:30616"/>
        <dbReference type="ChEBI" id="CHEBI:57287"/>
        <dbReference type="ChEBI" id="CHEBI:57328"/>
        <dbReference type="ChEBI" id="CHEBI:456216"/>
        <dbReference type="EC" id="2.7.1.24"/>
    </reaction>
</comment>
<comment type="function">
    <text evidence="5">Catalyzes the phosphorylation of the 3'-hydroxyl group of dephosphocoenzyme A to form coenzyme A.</text>
</comment>
<keyword evidence="4 5" id="KW-0173">Coenzyme A biosynthesis</keyword>
<evidence type="ECO:0000256" key="2">
    <source>
        <dbReference type="ARBA" id="ARBA00022741"/>
    </source>
</evidence>
<dbReference type="PANTHER" id="PTHR10695:SF46">
    <property type="entry name" value="BIFUNCTIONAL COENZYME A SYNTHASE-RELATED"/>
    <property type="match status" value="1"/>
</dbReference>
<dbReference type="KEGG" id="gca:Galf_0291"/>
<name>D9SJ60_GALCS</name>
<dbReference type="Gene3D" id="3.40.50.300">
    <property type="entry name" value="P-loop containing nucleotide triphosphate hydrolases"/>
    <property type="match status" value="1"/>
</dbReference>
<evidence type="ECO:0000256" key="3">
    <source>
        <dbReference type="ARBA" id="ARBA00022840"/>
    </source>
</evidence>
<dbReference type="GO" id="GO:0005524">
    <property type="term" value="F:ATP binding"/>
    <property type="evidence" value="ECO:0007669"/>
    <property type="project" value="UniProtKB-UniRule"/>
</dbReference>
<accession>D9SJ60</accession>
<evidence type="ECO:0000256" key="1">
    <source>
        <dbReference type="ARBA" id="ARBA00009018"/>
    </source>
</evidence>
<evidence type="ECO:0000256" key="5">
    <source>
        <dbReference type="HAMAP-Rule" id="MF_00376"/>
    </source>
</evidence>
<dbReference type="CDD" id="cd02022">
    <property type="entry name" value="DPCK"/>
    <property type="match status" value="1"/>
</dbReference>
<keyword evidence="8" id="KW-1185">Reference proteome</keyword>
<dbReference type="GO" id="GO:0005737">
    <property type="term" value="C:cytoplasm"/>
    <property type="evidence" value="ECO:0007669"/>
    <property type="project" value="UniProtKB-SubCell"/>
</dbReference>
<evidence type="ECO:0000256" key="6">
    <source>
        <dbReference type="NCBIfam" id="TIGR00152"/>
    </source>
</evidence>
<keyword evidence="5" id="KW-0963">Cytoplasm</keyword>
<feature type="binding site" evidence="5">
    <location>
        <begin position="16"/>
        <end position="21"/>
    </location>
    <ligand>
        <name>ATP</name>
        <dbReference type="ChEBI" id="CHEBI:30616"/>
    </ligand>
</feature>
<dbReference type="EMBL" id="CP002159">
    <property type="protein sequence ID" value="ADL54336.1"/>
    <property type="molecule type" value="Genomic_DNA"/>
</dbReference>